<dbReference type="SUPFAM" id="SSF81631">
    <property type="entry name" value="PAP/OAS1 substrate-binding domain"/>
    <property type="match status" value="1"/>
</dbReference>
<evidence type="ECO:0000313" key="2">
    <source>
        <dbReference type="Proteomes" id="UP001623041"/>
    </source>
</evidence>
<comment type="caution">
    <text evidence="1">The sequence shown here is derived from an EMBL/GenBank/DDBJ whole genome shotgun (WGS) entry which is preliminary data.</text>
</comment>
<gene>
    <name evidence="1" type="ORF">ACJEBI_05090</name>
</gene>
<accession>A0ABW8RBM7</accession>
<dbReference type="Gene3D" id="1.20.120.330">
    <property type="entry name" value="Nucleotidyltransferases domain 2"/>
    <property type="match status" value="1"/>
</dbReference>
<dbReference type="InterPro" id="IPR007530">
    <property type="entry name" value="Aminoglycoside_adenylylTfrase"/>
</dbReference>
<dbReference type="Pfam" id="PF04439">
    <property type="entry name" value="Adenyl_transf"/>
    <property type="match status" value="1"/>
</dbReference>
<name>A0ABW8RBM7_9BACI</name>
<reference evidence="1 2" key="1">
    <citation type="submission" date="2024-11" db="EMBL/GenBank/DDBJ databases">
        <authorList>
            <person name="Lucas J.A."/>
        </authorList>
    </citation>
    <scope>NUCLEOTIDE SEQUENCE [LARGE SCALE GENOMIC DNA]</scope>
    <source>
        <strain evidence="1 2">Z 5.4</strain>
    </source>
</reference>
<dbReference type="RefSeq" id="WP_406579546.1">
    <property type="nucleotide sequence ID" value="NZ_JBJHQH010000003.1"/>
</dbReference>
<sequence length="85" mass="10199">MLILELPYLQRYVKEDFWDVIVKTYPLCETDAVWESLFLMMTEFEKNAMGVAEQLHFQYSFDEAKKVKEYLKHVQNLPADAKEFN</sequence>
<dbReference type="Proteomes" id="UP001623041">
    <property type="component" value="Unassembled WGS sequence"/>
</dbReference>
<keyword evidence="2" id="KW-1185">Reference proteome</keyword>
<dbReference type="EMBL" id="JBJHQH010000003">
    <property type="protein sequence ID" value="MFK9090856.1"/>
    <property type="molecule type" value="Genomic_DNA"/>
</dbReference>
<organism evidence="1 2">
    <name type="scientific">Bacillus salipaludis</name>
    <dbReference type="NCBI Taxonomy" id="2547811"/>
    <lineage>
        <taxon>Bacteria</taxon>
        <taxon>Bacillati</taxon>
        <taxon>Bacillota</taxon>
        <taxon>Bacilli</taxon>
        <taxon>Bacillales</taxon>
        <taxon>Bacillaceae</taxon>
        <taxon>Bacillus</taxon>
    </lineage>
</organism>
<evidence type="ECO:0000313" key="1">
    <source>
        <dbReference type="EMBL" id="MFK9090856.1"/>
    </source>
</evidence>
<proteinExistence type="predicted"/>
<protein>
    <submittedName>
        <fullName evidence="1">Aminoglycoside 6-adenylyltransferase</fullName>
    </submittedName>
</protein>